<dbReference type="Pfam" id="PF17916">
    <property type="entry name" value="LID"/>
    <property type="match status" value="1"/>
</dbReference>
<dbReference type="FunFam" id="2.10.110.10:FF:000045">
    <property type="entry name" value="LIM domain-binding protein 1 isoform X1"/>
    <property type="match status" value="1"/>
</dbReference>
<reference evidence="9" key="1">
    <citation type="journal article" date="2020" name="J Insects Food Feed">
        <title>The yellow mealworm (Tenebrio molitor) genome: a resource for the emerging insects as food and feed industry.</title>
        <authorList>
            <person name="Eriksson T."/>
            <person name="Andere A."/>
            <person name="Kelstrup H."/>
            <person name="Emery V."/>
            <person name="Picard C."/>
        </authorList>
    </citation>
    <scope>NUCLEOTIDE SEQUENCE</scope>
    <source>
        <strain evidence="9">Stoneville</strain>
        <tissue evidence="9">Whole head</tissue>
    </source>
</reference>
<keyword evidence="3" id="KW-0507">mRNA processing</keyword>
<dbReference type="GO" id="GO:0046540">
    <property type="term" value="C:U4/U6 x U5 tri-snRNP complex"/>
    <property type="evidence" value="ECO:0007669"/>
    <property type="project" value="InterPro"/>
</dbReference>
<dbReference type="EMBL" id="JABDTM020026836">
    <property type="protein sequence ID" value="KAH0811393.1"/>
    <property type="molecule type" value="Genomic_DNA"/>
</dbReference>
<dbReference type="PROSITE" id="PS51957">
    <property type="entry name" value="LID"/>
    <property type="match status" value="1"/>
</dbReference>
<organism evidence="9 10">
    <name type="scientific">Tenebrio molitor</name>
    <name type="common">Yellow mealworm beetle</name>
    <dbReference type="NCBI Taxonomy" id="7067"/>
    <lineage>
        <taxon>Eukaryota</taxon>
        <taxon>Metazoa</taxon>
        <taxon>Ecdysozoa</taxon>
        <taxon>Arthropoda</taxon>
        <taxon>Hexapoda</taxon>
        <taxon>Insecta</taxon>
        <taxon>Pterygota</taxon>
        <taxon>Neoptera</taxon>
        <taxon>Endopterygota</taxon>
        <taxon>Coleoptera</taxon>
        <taxon>Polyphaga</taxon>
        <taxon>Cucujiformia</taxon>
        <taxon>Tenebrionidae</taxon>
        <taxon>Tenebrio</taxon>
    </lineage>
</organism>
<evidence type="ECO:0000256" key="7">
    <source>
        <dbReference type="SAM" id="MobiDB-lite"/>
    </source>
</evidence>
<proteinExistence type="inferred from homology"/>
<dbReference type="Pfam" id="PF01803">
    <property type="entry name" value="LIM_bind"/>
    <property type="match status" value="1"/>
</dbReference>
<feature type="region of interest" description="Disordered" evidence="7">
    <location>
        <begin position="618"/>
        <end position="685"/>
    </location>
</feature>
<dbReference type="Pfam" id="PF06544">
    <property type="entry name" value="Prp3_C"/>
    <property type="match status" value="1"/>
</dbReference>
<dbReference type="AlphaFoldDB" id="A0A8J6HBE5"/>
<feature type="domain" description="LIM interaction" evidence="8">
    <location>
        <begin position="481"/>
        <end position="520"/>
    </location>
</feature>
<dbReference type="InterPro" id="IPR027104">
    <property type="entry name" value="Prp3"/>
</dbReference>
<comment type="caution">
    <text evidence="9">The sequence shown here is derived from an EMBL/GenBank/DDBJ whole genome shotgun (WGS) entry which is preliminary data.</text>
</comment>
<accession>A0A8J6HBE5</accession>
<dbReference type="InterPro" id="IPR013881">
    <property type="entry name" value="Pre-mRNA_splic_Prp3_dom"/>
</dbReference>
<dbReference type="Pfam" id="PF08572">
    <property type="entry name" value="PRP3"/>
    <property type="match status" value="1"/>
</dbReference>
<reference evidence="9" key="2">
    <citation type="submission" date="2021-08" db="EMBL/GenBank/DDBJ databases">
        <authorList>
            <person name="Eriksson T."/>
        </authorList>
    </citation>
    <scope>NUCLEOTIDE SEQUENCE</scope>
    <source>
        <strain evidence="9">Stoneville</strain>
        <tissue evidence="9">Whole head</tissue>
    </source>
</reference>
<dbReference type="InterPro" id="IPR010541">
    <property type="entry name" value="Prp3_C"/>
</dbReference>
<feature type="region of interest" description="Disordered" evidence="7">
    <location>
        <begin position="515"/>
        <end position="570"/>
    </location>
</feature>
<evidence type="ECO:0000259" key="8">
    <source>
        <dbReference type="PROSITE" id="PS51957"/>
    </source>
</evidence>
<dbReference type="Gene3D" id="2.10.110.10">
    <property type="entry name" value="Cysteine Rich Protein"/>
    <property type="match status" value="1"/>
</dbReference>
<feature type="region of interest" description="Disordered" evidence="7">
    <location>
        <begin position="432"/>
        <end position="477"/>
    </location>
</feature>
<dbReference type="InterPro" id="IPR041363">
    <property type="entry name" value="LID"/>
</dbReference>
<name>A0A8J6HBE5_TENMO</name>
<keyword evidence="4" id="KW-0508">mRNA splicing</keyword>
<evidence type="ECO:0000313" key="10">
    <source>
        <dbReference type="Proteomes" id="UP000719412"/>
    </source>
</evidence>
<evidence type="ECO:0000256" key="5">
    <source>
        <dbReference type="ARBA" id="ARBA00023242"/>
    </source>
</evidence>
<protein>
    <recommendedName>
        <fullName evidence="8">LIM interaction domain-containing protein</fullName>
    </recommendedName>
</protein>
<feature type="compositionally biased region" description="Basic and acidic residues" evidence="7">
    <location>
        <begin position="559"/>
        <end position="570"/>
    </location>
</feature>
<keyword evidence="5" id="KW-0539">Nucleus</keyword>
<evidence type="ECO:0000256" key="6">
    <source>
        <dbReference type="PROSITE-ProRule" id="PRU01302"/>
    </source>
</evidence>
<feature type="compositionally biased region" description="Polar residues" evidence="7">
    <location>
        <begin position="676"/>
        <end position="685"/>
    </location>
</feature>
<evidence type="ECO:0000256" key="4">
    <source>
        <dbReference type="ARBA" id="ARBA00023187"/>
    </source>
</evidence>
<evidence type="ECO:0000313" key="9">
    <source>
        <dbReference type="EMBL" id="KAH0811393.1"/>
    </source>
</evidence>
<evidence type="ECO:0000256" key="1">
    <source>
        <dbReference type="ARBA" id="ARBA00004123"/>
    </source>
</evidence>
<comment type="subcellular location">
    <subcellularLocation>
        <location evidence="1">Nucleus</location>
    </subcellularLocation>
</comment>
<evidence type="ECO:0000256" key="3">
    <source>
        <dbReference type="ARBA" id="ARBA00022664"/>
    </source>
</evidence>
<dbReference type="CDD" id="cd24162">
    <property type="entry name" value="Prp3_C"/>
    <property type="match status" value="1"/>
</dbReference>
<dbReference type="InterPro" id="IPR029005">
    <property type="entry name" value="LIM-bd/SEUSS"/>
</dbReference>
<dbReference type="Proteomes" id="UP000719412">
    <property type="component" value="Unassembled WGS sequence"/>
</dbReference>
<feature type="compositionally biased region" description="Basic and acidic residues" evidence="7">
    <location>
        <begin position="621"/>
        <end position="653"/>
    </location>
</feature>
<sequence>MPVRTDSPVVNSSTICNGAQSLVGAPGSHHPRMGPLPMCPMVPHLHNDPFYCSPFGNPYYSPSCGVLPIGEVFALKTDLVGVALRILMHAGLQRRGARINRSWLRVCEVGQVLSLRVVIRRRWYRRAPCVISGLQAAHTFHGACAACFDRLIAAIAAMHAHTRKSGLGTVDCGQHSNRRVYKRSTGRLEQEPFSIQQGRSLPVPRRHTPYFGQPDYRIYELNKRLQQRTEVSLNESDNLWWDAFATEFFEDDASLTLAFCLEDGPKRYTIGRTLIPRYFRSIFEGGVTELYYNMKHPKESFHNTSITLDCDQCTMITHHGKPLFTKVCTEGRLILEFTFDDLMRIKSWHFAVRTHRELIPRSVVGMHSQQDPSMLEQLSKNITRQGITNSTLNYLRLCVILEPMQELMSRHKAYALSPRDCLKTTLFQKWQRMVAPPESQRPANKRRKRKGSNSGGAANNATPAPNKKRSPGPNFSLASQDVMVVGEPSLMGGEFGDEDERLITRLENTQYDAANSLDHDNHGFHADSPMPGSNSWGAGVGDRGPGVGPPQGNTPSNQDSDKKSPASGSCDERRLEILSCRGCGGSTEGDQAVVGADNTSWIRLLHPKLCNLKMVPFGTTHHRDRDSKRSKSRHDNDRDSRYDSDRNKSKSSEVMESAQKQIEERKRALDGPIGKNNLNISNLNIPQPSIYGIPMGLLNRGDADKARKLAQLQAQIKSKLSSGILANAIQIPVVPNKPTPLILDDEGRTVDKTGKAVQLTHVVPTLKANIRAQKREQFRTQSSDKVDDSNETKFYDGRIGVKPPIRNKRVLRFHEPGKFLQLAERIRMKAQLEKLQNEISQIAKKTGISSATKLALIAKSEGVIEETPHMEWWDSVILVDNLDTMINGKIAIKESIINTLVEHPTQMRCPTDPIKPVYMPVFLTKKERKKLRRQNRREMWKEEQEKIRLGLEPPPEPKLRISNLMRALGTEAVQDPTKIEAHVREQMAKRQKAHEDANAARKLTTEQKRDKKIKKIKEDTSLGVNVSIYRIRDLHELASKKFKVETNAKQLFMTGCVVLYPDCCVVVVEGGPKQQKKYKRLMMSRVKWEEDIVKDPDGNEVPNKCILVWEGTSKQRNFGEVKFKICPTERLAREHFKKHKVEHYWDLAYSGAVLEQANDAVL</sequence>
<dbReference type="PANTHER" id="PTHR14212:SF0">
    <property type="entry name" value="U4_U6 SMALL NUCLEAR RIBONUCLEOPROTEIN PRP3"/>
    <property type="match status" value="1"/>
</dbReference>
<evidence type="ECO:0000256" key="2">
    <source>
        <dbReference type="ARBA" id="ARBA00006928"/>
    </source>
</evidence>
<gene>
    <name evidence="9" type="ORF">GEV33_011399</name>
</gene>
<keyword evidence="10" id="KW-1185">Reference proteome</keyword>
<dbReference type="PANTHER" id="PTHR14212">
    <property type="entry name" value="U4/U6-ASSOCIATED RNA SPLICING FACTOR-RELATED"/>
    <property type="match status" value="1"/>
</dbReference>
<dbReference type="GO" id="GO:0000398">
    <property type="term" value="P:mRNA splicing, via spliceosome"/>
    <property type="evidence" value="ECO:0007669"/>
    <property type="project" value="InterPro"/>
</dbReference>
<comment type="similarity">
    <text evidence="2 6">Belongs to the LDB family.</text>
</comment>
<dbReference type="GO" id="GO:0030274">
    <property type="term" value="F:LIM domain binding"/>
    <property type="evidence" value="ECO:0007669"/>
    <property type="project" value="UniProtKB-UniRule"/>
</dbReference>